<evidence type="ECO:0000313" key="3">
    <source>
        <dbReference type="Proteomes" id="UP001235343"/>
    </source>
</evidence>
<feature type="domain" description="Putative amidase" evidence="1">
    <location>
        <begin position="129"/>
        <end position="275"/>
    </location>
</feature>
<dbReference type="RefSeq" id="WP_285931438.1">
    <property type="nucleotide sequence ID" value="NZ_JASTZU010000027.1"/>
</dbReference>
<protein>
    <submittedName>
        <fullName evidence="2">Amidase domain-containing protein</fullName>
    </submittedName>
</protein>
<dbReference type="EMBL" id="JASTZU010000027">
    <property type="protein sequence ID" value="MDL4840400.1"/>
    <property type="molecule type" value="Genomic_DNA"/>
</dbReference>
<accession>A0ABT7L726</accession>
<dbReference type="PANTHER" id="PTHR40032:SF1">
    <property type="entry name" value="EXPORTED PROTEIN"/>
    <property type="match status" value="1"/>
</dbReference>
<dbReference type="Pfam" id="PF12671">
    <property type="entry name" value="Amidase_6"/>
    <property type="match status" value="1"/>
</dbReference>
<evidence type="ECO:0000313" key="2">
    <source>
        <dbReference type="EMBL" id="MDL4840400.1"/>
    </source>
</evidence>
<dbReference type="Proteomes" id="UP001235343">
    <property type="component" value="Unassembled WGS sequence"/>
</dbReference>
<reference evidence="2 3" key="1">
    <citation type="submission" date="2023-06" db="EMBL/GenBank/DDBJ databases">
        <title>Aquibacillus rhizosphaerae LR5S19.</title>
        <authorList>
            <person name="Sun J.-Q."/>
        </authorList>
    </citation>
    <scope>NUCLEOTIDE SEQUENCE [LARGE SCALE GENOMIC DNA]</scope>
    <source>
        <strain evidence="2 3">LR5S19</strain>
    </source>
</reference>
<keyword evidence="3" id="KW-1185">Reference proteome</keyword>
<dbReference type="InterPro" id="IPR024301">
    <property type="entry name" value="Amidase_6"/>
</dbReference>
<comment type="caution">
    <text evidence="2">The sequence shown here is derived from an EMBL/GenBank/DDBJ whole genome shotgun (WGS) entry which is preliminary data.</text>
</comment>
<name>A0ABT7L726_9BACI</name>
<evidence type="ECO:0000259" key="1">
    <source>
        <dbReference type="Pfam" id="PF12671"/>
    </source>
</evidence>
<sequence length="287" mass="34086">MKVVDQIKKYWSEQLEMDRVDDLPNWILDKKKYHEKRGNKVPRISGKGRLFRSYETASKEMKVEYNLNVIFFVKNGKKFYHEEDERFHQALFYKGTLVEDKEILSEEQQEPIPTIDPLQRENGPDQRFEYDRRTAVQYAERWWNDYNPDYKKFSVDCTNYVSQCLHAGGAPMKGAPNRGSGWWYEDNTWSYSWAVAHSLRWYLSGSNQGLKGKELENAIDLLPGDIICYDFEGDGKWDHNTIVVDKDNDGMPLVNAHTNNSRHRYWSYEDSYAWTSECKYKFFRIGE</sequence>
<proteinExistence type="predicted"/>
<dbReference type="PANTHER" id="PTHR40032">
    <property type="entry name" value="EXPORTED PROTEIN-RELATED"/>
    <property type="match status" value="1"/>
</dbReference>
<organism evidence="2 3">
    <name type="scientific">Aquibacillus rhizosphaerae</name>
    <dbReference type="NCBI Taxonomy" id="3051431"/>
    <lineage>
        <taxon>Bacteria</taxon>
        <taxon>Bacillati</taxon>
        <taxon>Bacillota</taxon>
        <taxon>Bacilli</taxon>
        <taxon>Bacillales</taxon>
        <taxon>Bacillaceae</taxon>
        <taxon>Aquibacillus</taxon>
    </lineage>
</organism>
<gene>
    <name evidence="2" type="ORF">QQS35_08080</name>
</gene>